<evidence type="ECO:0000313" key="2">
    <source>
        <dbReference type="EMBL" id="MEF7612682.1"/>
    </source>
</evidence>
<accession>A0AAW9Q7P3</accession>
<name>A0AAW9Q7P3_9BURK</name>
<dbReference type="RefSeq" id="WP_332287579.1">
    <property type="nucleotide sequence ID" value="NZ_JAZIBG010000009.1"/>
</dbReference>
<keyword evidence="1" id="KW-0472">Membrane</keyword>
<dbReference type="AlphaFoldDB" id="A0AAW9Q7P3"/>
<dbReference type="Proteomes" id="UP001336250">
    <property type="component" value="Unassembled WGS sequence"/>
</dbReference>
<organism evidence="2 3">
    <name type="scientific">Aquincola agrisoli</name>
    <dbReference type="NCBI Taxonomy" id="3119538"/>
    <lineage>
        <taxon>Bacteria</taxon>
        <taxon>Pseudomonadati</taxon>
        <taxon>Pseudomonadota</taxon>
        <taxon>Betaproteobacteria</taxon>
        <taxon>Burkholderiales</taxon>
        <taxon>Sphaerotilaceae</taxon>
        <taxon>Aquincola</taxon>
    </lineage>
</organism>
<proteinExistence type="predicted"/>
<comment type="caution">
    <text evidence="2">The sequence shown here is derived from an EMBL/GenBank/DDBJ whole genome shotgun (WGS) entry which is preliminary data.</text>
</comment>
<sequence length="119" mass="12651">MIIAIWIVTAVLLGLWSLTAWGLHVLLVHGAGWAADLRPLIEQIPFGEWIDRWVPGWQAMLQLALDLVQAGLGWLGASAGFVVWLVWGLGAAALAGMAGLGTLMVVLLRGKPQPPSVPA</sequence>
<gene>
    <name evidence="2" type="ORF">V4F39_02090</name>
</gene>
<keyword evidence="3" id="KW-1185">Reference proteome</keyword>
<protein>
    <submittedName>
        <fullName evidence="2">Uncharacterized protein</fullName>
    </submittedName>
</protein>
<evidence type="ECO:0000313" key="3">
    <source>
        <dbReference type="Proteomes" id="UP001336250"/>
    </source>
</evidence>
<keyword evidence="1" id="KW-0812">Transmembrane</keyword>
<keyword evidence="1" id="KW-1133">Transmembrane helix</keyword>
<dbReference type="EMBL" id="JAZIBG010000009">
    <property type="protein sequence ID" value="MEF7612682.1"/>
    <property type="molecule type" value="Genomic_DNA"/>
</dbReference>
<feature type="transmembrane region" description="Helical" evidence="1">
    <location>
        <begin position="81"/>
        <end position="108"/>
    </location>
</feature>
<evidence type="ECO:0000256" key="1">
    <source>
        <dbReference type="SAM" id="Phobius"/>
    </source>
</evidence>
<reference evidence="2 3" key="1">
    <citation type="submission" date="2024-02" db="EMBL/GenBank/DDBJ databases">
        <title>Genome sequence of Aquincola sp. MAHUQ-54.</title>
        <authorList>
            <person name="Huq M.A."/>
        </authorList>
    </citation>
    <scope>NUCLEOTIDE SEQUENCE [LARGE SCALE GENOMIC DNA]</scope>
    <source>
        <strain evidence="2 3">MAHUQ-54</strain>
    </source>
</reference>